<name>A0A369KPQ3_9BACT</name>
<evidence type="ECO:0000256" key="1">
    <source>
        <dbReference type="ARBA" id="ARBA00022679"/>
    </source>
</evidence>
<dbReference type="AlphaFoldDB" id="A0A369KPQ3"/>
<evidence type="ECO:0000313" key="8">
    <source>
        <dbReference type="Proteomes" id="UP000253934"/>
    </source>
</evidence>
<dbReference type="GO" id="GO:0046872">
    <property type="term" value="F:metal ion binding"/>
    <property type="evidence" value="ECO:0007669"/>
    <property type="project" value="UniProtKB-KW"/>
</dbReference>
<keyword evidence="1 7" id="KW-0808">Transferase</keyword>
<protein>
    <submittedName>
        <fullName evidence="7">2-succinyl-5-enolpyruvyl-6-hydroxy-3-cyclohexene-1-carboxylic-acid synthase</fullName>
        <ecNumber evidence="7">2.2.1.9</ecNumber>
    </submittedName>
</protein>
<proteinExistence type="predicted"/>
<organism evidence="7 8">
    <name type="scientific">Spirobacillus cienkowskii</name>
    <dbReference type="NCBI Taxonomy" id="495820"/>
    <lineage>
        <taxon>Bacteria</taxon>
        <taxon>Pseudomonadati</taxon>
        <taxon>Bdellovibrionota</taxon>
        <taxon>Oligoflexia</taxon>
        <taxon>Silvanigrellales</taxon>
        <taxon>Spirobacillus</taxon>
    </lineage>
</organism>
<dbReference type="EC" id="2.2.1.9" evidence="7"/>
<dbReference type="EMBL" id="QOVW01000058">
    <property type="protein sequence ID" value="RDB36649.1"/>
    <property type="molecule type" value="Genomic_DNA"/>
</dbReference>
<evidence type="ECO:0000313" key="7">
    <source>
        <dbReference type="EMBL" id="RDB36649.1"/>
    </source>
</evidence>
<dbReference type="Gene3D" id="3.40.50.970">
    <property type="match status" value="2"/>
</dbReference>
<dbReference type="Gene3D" id="3.40.50.1220">
    <property type="entry name" value="TPP-binding domain"/>
    <property type="match status" value="1"/>
</dbReference>
<dbReference type="InterPro" id="IPR029061">
    <property type="entry name" value="THDP-binding"/>
</dbReference>
<reference evidence="7" key="1">
    <citation type="submission" date="2018-04" db="EMBL/GenBank/DDBJ databases">
        <title>Draft genome sequence of the Candidatus Spirobacillus cienkowskii, a pathogen of freshwater Daphnia species, reconstructed from hemolymph metagenomic reads.</title>
        <authorList>
            <person name="Bresciani L."/>
            <person name="Lemos L.N."/>
            <person name="Wale N."/>
            <person name="Lin J.Y."/>
            <person name="Fernandes G.R."/>
            <person name="Duffy M.A."/>
            <person name="Rodrigues J.M."/>
        </authorList>
    </citation>
    <scope>NUCLEOTIDE SEQUENCE [LARGE SCALE GENOMIC DNA]</scope>
    <source>
        <strain evidence="7">Binning01</strain>
    </source>
</reference>
<evidence type="ECO:0000259" key="6">
    <source>
        <dbReference type="Pfam" id="PF02776"/>
    </source>
</evidence>
<dbReference type="GO" id="GO:0070204">
    <property type="term" value="F:2-succinyl-5-enolpyruvyl-6-hydroxy-3-cyclohexene-1-carboxylic-acid synthase activity"/>
    <property type="evidence" value="ECO:0007669"/>
    <property type="project" value="UniProtKB-EC"/>
</dbReference>
<evidence type="ECO:0000256" key="2">
    <source>
        <dbReference type="ARBA" id="ARBA00022723"/>
    </source>
</evidence>
<evidence type="ECO:0000256" key="3">
    <source>
        <dbReference type="ARBA" id="ARBA00022842"/>
    </source>
</evidence>
<dbReference type="NCBIfam" id="TIGR00173">
    <property type="entry name" value="menD"/>
    <property type="match status" value="1"/>
</dbReference>
<keyword evidence="2" id="KW-0479">Metal-binding</keyword>
<dbReference type="SUPFAM" id="SSF52518">
    <property type="entry name" value="Thiamin diphosphate-binding fold (THDP-binding)"/>
    <property type="match status" value="2"/>
</dbReference>
<accession>A0A369KPQ3</accession>
<evidence type="ECO:0000256" key="5">
    <source>
        <dbReference type="ARBA" id="ARBA00023211"/>
    </source>
</evidence>
<keyword evidence="4" id="KW-0786">Thiamine pyrophosphate</keyword>
<dbReference type="GO" id="GO:0009234">
    <property type="term" value="P:menaquinone biosynthetic process"/>
    <property type="evidence" value="ECO:0007669"/>
    <property type="project" value="InterPro"/>
</dbReference>
<dbReference type="GO" id="GO:0030976">
    <property type="term" value="F:thiamine pyrophosphate binding"/>
    <property type="evidence" value="ECO:0007669"/>
    <property type="project" value="InterPro"/>
</dbReference>
<dbReference type="PANTHER" id="PTHR42916">
    <property type="entry name" value="2-SUCCINYL-5-ENOLPYRUVYL-6-HYDROXY-3-CYCLOHEXENE-1-CARBOXYLATE SYNTHASE"/>
    <property type="match status" value="1"/>
</dbReference>
<sequence>MNREYSRKIILNLLQYGVQEFYICAGARDIPLIEAVCRIQAEQQIVFNHFEERSAAFYALGRIKLLQKPVAVITTSGTAVGELMPAVMEAYYSNLPLILITADRPKSYRGTGAPQAAEQKNIFGIYVDKCFDLSIGDDFNLSNIYLTKPVHINVCFDIPLQSGIIEPIYLNQTLQNKEYVNNTAKEISAKQELLEKLILNSKNLMVIVSQLNEINYQGIIRFLYNLNVPIFIESIANIRECEELEHLKIKCPYKLWINSNKSNFNIDVVLKIGGTPTHRIWRDIDEKHKEIKVISVSNYEFSGMPRAENICVNLNDFFSNFKTTSKDTKFSNKFLELDKQCFFKLRDLIYKYPLSEQAIYYHLSNNIKIGSRIYLGNSLPIRYWDLTATFQNKKFLINASRGLNGIDGQISTFLGFADESSSENWGFFGDLTAMYDLAGFWMLQHRPNLSLNIVIINNNGGKIFDRVLTGEPSKLCQNIHHLNFEYLAKFWGLDYELHTDARSIKNSFKKRLIEIIPHSIQTNCFIEELEN</sequence>
<dbReference type="InterPro" id="IPR004433">
    <property type="entry name" value="MenaQ_synth_MenD"/>
</dbReference>
<feature type="domain" description="Thiamine pyrophosphate enzyme N-terminal TPP-binding" evidence="6">
    <location>
        <begin position="8"/>
        <end position="120"/>
    </location>
</feature>
<dbReference type="InterPro" id="IPR012001">
    <property type="entry name" value="Thiamin_PyroP_enz_TPP-bd_dom"/>
</dbReference>
<keyword evidence="3" id="KW-0460">Magnesium</keyword>
<keyword evidence="5" id="KW-0464">Manganese</keyword>
<gene>
    <name evidence="7" type="primary">menD</name>
    <name evidence="7" type="ORF">DCC88_04280</name>
</gene>
<dbReference type="PANTHER" id="PTHR42916:SF1">
    <property type="entry name" value="PROTEIN PHYLLO, CHLOROPLASTIC"/>
    <property type="match status" value="1"/>
</dbReference>
<dbReference type="PIRSF" id="PIRSF004983">
    <property type="entry name" value="MenD"/>
    <property type="match status" value="1"/>
</dbReference>
<comment type="caution">
    <text evidence="7">The sequence shown here is derived from an EMBL/GenBank/DDBJ whole genome shotgun (WGS) entry which is preliminary data.</text>
</comment>
<evidence type="ECO:0000256" key="4">
    <source>
        <dbReference type="ARBA" id="ARBA00023052"/>
    </source>
</evidence>
<dbReference type="Proteomes" id="UP000253934">
    <property type="component" value="Unassembled WGS sequence"/>
</dbReference>
<dbReference type="Pfam" id="PF02776">
    <property type="entry name" value="TPP_enzyme_N"/>
    <property type="match status" value="1"/>
</dbReference>
<keyword evidence="8" id="KW-1185">Reference proteome</keyword>